<keyword evidence="1" id="KW-0732">Signal</keyword>
<evidence type="ECO:0000313" key="2">
    <source>
        <dbReference type="EMBL" id="KAI1698147.1"/>
    </source>
</evidence>
<reference evidence="2" key="1">
    <citation type="submission" date="2022-01" db="EMBL/GenBank/DDBJ databases">
        <title>Genome Sequence Resource for Two Populations of Ditylenchus destructor, the Migratory Endoparasitic Phytonematode.</title>
        <authorList>
            <person name="Zhang H."/>
            <person name="Lin R."/>
            <person name="Xie B."/>
        </authorList>
    </citation>
    <scope>NUCLEOTIDE SEQUENCE</scope>
    <source>
        <strain evidence="2">BazhouSP</strain>
    </source>
</reference>
<evidence type="ECO:0000256" key="1">
    <source>
        <dbReference type="SAM" id="SignalP"/>
    </source>
</evidence>
<dbReference type="Proteomes" id="UP001201812">
    <property type="component" value="Unassembled WGS sequence"/>
</dbReference>
<evidence type="ECO:0000313" key="3">
    <source>
        <dbReference type="Proteomes" id="UP001201812"/>
    </source>
</evidence>
<organism evidence="2 3">
    <name type="scientific">Ditylenchus destructor</name>
    <dbReference type="NCBI Taxonomy" id="166010"/>
    <lineage>
        <taxon>Eukaryota</taxon>
        <taxon>Metazoa</taxon>
        <taxon>Ecdysozoa</taxon>
        <taxon>Nematoda</taxon>
        <taxon>Chromadorea</taxon>
        <taxon>Rhabditida</taxon>
        <taxon>Tylenchina</taxon>
        <taxon>Tylenchomorpha</taxon>
        <taxon>Sphaerularioidea</taxon>
        <taxon>Anguinidae</taxon>
        <taxon>Anguininae</taxon>
        <taxon>Ditylenchus</taxon>
    </lineage>
</organism>
<feature type="chain" id="PRO_5042198182" evidence="1">
    <location>
        <begin position="24"/>
        <end position="74"/>
    </location>
</feature>
<gene>
    <name evidence="2" type="ORF">DdX_18072</name>
</gene>
<name>A0AAD4QYF0_9BILA</name>
<protein>
    <submittedName>
        <fullName evidence="2">Uncharacterized protein</fullName>
    </submittedName>
</protein>
<accession>A0AAD4QYF0</accession>
<dbReference type="AlphaFoldDB" id="A0AAD4QYF0"/>
<proteinExistence type="predicted"/>
<keyword evidence="3" id="KW-1185">Reference proteome</keyword>
<feature type="signal peptide" evidence="1">
    <location>
        <begin position="1"/>
        <end position="23"/>
    </location>
</feature>
<dbReference type="EMBL" id="JAKKPZ010000232">
    <property type="protein sequence ID" value="KAI1698147.1"/>
    <property type="molecule type" value="Genomic_DNA"/>
</dbReference>
<comment type="caution">
    <text evidence="2">The sequence shown here is derived from an EMBL/GenBank/DDBJ whole genome shotgun (WGS) entry which is preliminary data.</text>
</comment>
<sequence>MRFLAIFFFLLIIALTVLPQASARKTTKRPKVDVTFEDGGDESEERKLLRKSCKYHHQCPRGQQCLSGFCTQRG</sequence>